<dbReference type="EMBL" id="BKAJ01000038">
    <property type="protein sequence ID" value="GEP55455.1"/>
    <property type="molecule type" value="Genomic_DNA"/>
</dbReference>
<evidence type="ECO:0000313" key="3">
    <source>
        <dbReference type="Proteomes" id="UP000321058"/>
    </source>
</evidence>
<proteinExistence type="predicted"/>
<evidence type="ECO:0000256" key="1">
    <source>
        <dbReference type="SAM" id="MobiDB-lite"/>
    </source>
</evidence>
<gene>
    <name evidence="2" type="ORF">RSO01_26210</name>
</gene>
<name>A0A512N8Y7_9HYPH</name>
<keyword evidence="3" id="KW-1185">Reference proteome</keyword>
<feature type="region of interest" description="Disordered" evidence="1">
    <location>
        <begin position="1"/>
        <end position="67"/>
    </location>
</feature>
<reference evidence="2 3" key="1">
    <citation type="submission" date="2019-07" db="EMBL/GenBank/DDBJ databases">
        <title>Whole genome shotgun sequence of Reyranella soli NBRC 108950.</title>
        <authorList>
            <person name="Hosoyama A."/>
            <person name="Uohara A."/>
            <person name="Ohji S."/>
            <person name="Ichikawa N."/>
        </authorList>
    </citation>
    <scope>NUCLEOTIDE SEQUENCE [LARGE SCALE GENOMIC DNA]</scope>
    <source>
        <strain evidence="2 3">NBRC 108950</strain>
    </source>
</reference>
<accession>A0A512N8Y7</accession>
<sequence length="67" mass="6723">MGNGGSRVRGSVGNCRSAPDHRRQADRGGAAVATEGPQEGEFPTDKPIDAAQLAVHESPLVGGQAGA</sequence>
<protein>
    <submittedName>
        <fullName evidence="2">Uncharacterized protein</fullName>
    </submittedName>
</protein>
<organism evidence="2 3">
    <name type="scientific">Reyranella soli</name>
    <dbReference type="NCBI Taxonomy" id="1230389"/>
    <lineage>
        <taxon>Bacteria</taxon>
        <taxon>Pseudomonadati</taxon>
        <taxon>Pseudomonadota</taxon>
        <taxon>Alphaproteobacteria</taxon>
        <taxon>Hyphomicrobiales</taxon>
        <taxon>Reyranellaceae</taxon>
        <taxon>Reyranella</taxon>
    </lineage>
</organism>
<dbReference type="AlphaFoldDB" id="A0A512N8Y7"/>
<comment type="caution">
    <text evidence="2">The sequence shown here is derived from an EMBL/GenBank/DDBJ whole genome shotgun (WGS) entry which is preliminary data.</text>
</comment>
<dbReference type="Proteomes" id="UP000321058">
    <property type="component" value="Unassembled WGS sequence"/>
</dbReference>
<evidence type="ECO:0000313" key="2">
    <source>
        <dbReference type="EMBL" id="GEP55455.1"/>
    </source>
</evidence>